<comment type="caution">
    <text evidence="2">The sequence shown here is derived from an EMBL/GenBank/DDBJ whole genome shotgun (WGS) entry which is preliminary data.</text>
</comment>
<name>A0AAD5RET2_PARTN</name>
<sequence>MESSLEVIPNLLLYPFQLRHNFQAAFDSVNRTKGRRVVCRIAAYEWFTKFRYGDSDLADQPRSERPRKTDREALMEATEEDPTLSTDDLPMISNAQMSRSGRFWRMQTRNGVRAVAFRTTHTSSKSRKKQIAQAHLHRYRRSSSLNRITGVLAELHPDRRRILQLMLFGTFDHSEK</sequence>
<dbReference type="Proteomes" id="UP001196413">
    <property type="component" value="Unassembled WGS sequence"/>
</dbReference>
<gene>
    <name evidence="2" type="ORF">KIN20_038159</name>
</gene>
<proteinExistence type="predicted"/>
<accession>A0AAD5RET2</accession>
<protein>
    <recommendedName>
        <fullName evidence="4">Mos1 transposase HTH domain-containing protein</fullName>
    </recommendedName>
</protein>
<feature type="compositionally biased region" description="Basic and acidic residues" evidence="1">
    <location>
        <begin position="57"/>
        <end position="74"/>
    </location>
</feature>
<dbReference type="EMBL" id="JAHQIW010007498">
    <property type="protein sequence ID" value="KAJ1374949.1"/>
    <property type="molecule type" value="Genomic_DNA"/>
</dbReference>
<dbReference type="AlphaFoldDB" id="A0AAD5RET2"/>
<evidence type="ECO:0008006" key="4">
    <source>
        <dbReference type="Google" id="ProtNLM"/>
    </source>
</evidence>
<feature type="region of interest" description="Disordered" evidence="1">
    <location>
        <begin position="57"/>
        <end position="90"/>
    </location>
</feature>
<keyword evidence="3" id="KW-1185">Reference proteome</keyword>
<reference evidence="2" key="1">
    <citation type="submission" date="2021-06" db="EMBL/GenBank/DDBJ databases">
        <title>Parelaphostrongylus tenuis whole genome reference sequence.</title>
        <authorList>
            <person name="Garwood T.J."/>
            <person name="Larsen P.A."/>
            <person name="Fountain-Jones N.M."/>
            <person name="Garbe J.R."/>
            <person name="Macchietto M.G."/>
            <person name="Kania S.A."/>
            <person name="Gerhold R.W."/>
            <person name="Richards J.E."/>
            <person name="Wolf T.M."/>
        </authorList>
    </citation>
    <scope>NUCLEOTIDE SEQUENCE</scope>
    <source>
        <strain evidence="2">MNPRO001-30</strain>
        <tissue evidence="2">Meninges</tissue>
    </source>
</reference>
<evidence type="ECO:0000313" key="3">
    <source>
        <dbReference type="Proteomes" id="UP001196413"/>
    </source>
</evidence>
<organism evidence="2 3">
    <name type="scientific">Parelaphostrongylus tenuis</name>
    <name type="common">Meningeal worm</name>
    <dbReference type="NCBI Taxonomy" id="148309"/>
    <lineage>
        <taxon>Eukaryota</taxon>
        <taxon>Metazoa</taxon>
        <taxon>Ecdysozoa</taxon>
        <taxon>Nematoda</taxon>
        <taxon>Chromadorea</taxon>
        <taxon>Rhabditida</taxon>
        <taxon>Rhabditina</taxon>
        <taxon>Rhabditomorpha</taxon>
        <taxon>Strongyloidea</taxon>
        <taxon>Metastrongylidae</taxon>
        <taxon>Parelaphostrongylus</taxon>
    </lineage>
</organism>
<evidence type="ECO:0000256" key="1">
    <source>
        <dbReference type="SAM" id="MobiDB-lite"/>
    </source>
</evidence>
<evidence type="ECO:0000313" key="2">
    <source>
        <dbReference type="EMBL" id="KAJ1374949.1"/>
    </source>
</evidence>